<keyword evidence="5" id="KW-1185">Reference proteome</keyword>
<dbReference type="EMBL" id="RBXX01000002">
    <property type="protein sequence ID" value="RKT84786.1"/>
    <property type="molecule type" value="Genomic_DNA"/>
</dbReference>
<dbReference type="AlphaFoldDB" id="A0A1I5K420"/>
<name>A0A1I5K420_9PSEU</name>
<accession>A0A1I5K420</accession>
<reference evidence="3 4" key="1">
    <citation type="submission" date="2016-10" db="EMBL/GenBank/DDBJ databases">
        <authorList>
            <person name="de Groot N.N."/>
        </authorList>
    </citation>
    <scope>NUCLEOTIDE SEQUENCE [LARGE SCALE GENOMIC DNA]</scope>
    <source>
        <strain evidence="3 4">CPCC 201259</strain>
    </source>
</reference>
<dbReference type="Proteomes" id="UP000199398">
    <property type="component" value="Unassembled WGS sequence"/>
</dbReference>
<evidence type="ECO:0000313" key="4">
    <source>
        <dbReference type="Proteomes" id="UP000199398"/>
    </source>
</evidence>
<evidence type="ECO:0000313" key="2">
    <source>
        <dbReference type="EMBL" id="RKT84786.1"/>
    </source>
</evidence>
<gene>
    <name evidence="2" type="ORF">ATL45_3113</name>
    <name evidence="3" type="ORF">SAMN05421805_12547</name>
</gene>
<dbReference type="EMBL" id="FOUP01000025">
    <property type="protein sequence ID" value="SFO79750.1"/>
    <property type="molecule type" value="Genomic_DNA"/>
</dbReference>
<protein>
    <submittedName>
        <fullName evidence="3">Uncharacterized protein</fullName>
    </submittedName>
</protein>
<organism evidence="3 4">
    <name type="scientific">Saccharopolyspora antimicrobica</name>
    <dbReference type="NCBI Taxonomy" id="455193"/>
    <lineage>
        <taxon>Bacteria</taxon>
        <taxon>Bacillati</taxon>
        <taxon>Actinomycetota</taxon>
        <taxon>Actinomycetes</taxon>
        <taxon>Pseudonocardiales</taxon>
        <taxon>Pseudonocardiaceae</taxon>
        <taxon>Saccharopolyspora</taxon>
    </lineage>
</organism>
<dbReference type="Proteomes" id="UP000270697">
    <property type="component" value="Unassembled WGS sequence"/>
</dbReference>
<proteinExistence type="predicted"/>
<sequence>MTDLPLLDDDGHALPLPPDPLSPIPDIVERELAAYRAGEAQQARAALTTIAESGRTAVAGHAAMALAGIELADDGLSTSCEKWLEQVARGEDPWLGPLAVVMLSADFKAHAAAPEPLLGHLAKQLTGDLAAARKSYEHALAELRGTSARFDEDEINGEYDDDFARIVYAQQYIANILLGNLLLQSGNSAAALEPLNDARLGGDGLLAAYAAYLEGHVLVEQKDAEKAARVLGYAFTESLPHKSGTEGELLPWTAIRYCEALASNPWMDEVAGNARRSAVDAGTVILAPFETATSYMRSSKPALIDVGYGVFPGDWEPVYPALGRLRAWSDERYERARRLILVLHEFVEDQRNEEQTRNLAELRKKLDLPDPR</sequence>
<evidence type="ECO:0000313" key="3">
    <source>
        <dbReference type="EMBL" id="SFO79750.1"/>
    </source>
</evidence>
<reference evidence="2 5" key="2">
    <citation type="submission" date="2018-10" db="EMBL/GenBank/DDBJ databases">
        <title>Sequencing the genomes of 1000 actinobacteria strains.</title>
        <authorList>
            <person name="Klenk H.-P."/>
        </authorList>
    </citation>
    <scope>NUCLEOTIDE SEQUENCE [LARGE SCALE GENOMIC DNA]</scope>
    <source>
        <strain evidence="2 5">DSM 45119</strain>
    </source>
</reference>
<feature type="region of interest" description="Disordered" evidence="1">
    <location>
        <begin position="1"/>
        <end position="21"/>
    </location>
</feature>
<evidence type="ECO:0000313" key="5">
    <source>
        <dbReference type="Proteomes" id="UP000270697"/>
    </source>
</evidence>
<evidence type="ECO:0000256" key="1">
    <source>
        <dbReference type="SAM" id="MobiDB-lite"/>
    </source>
</evidence>